<dbReference type="AlphaFoldDB" id="A0A3Q3IWV4"/>
<evidence type="ECO:0000313" key="1">
    <source>
        <dbReference type="Ensembl" id="ENSMALP00000010038.1"/>
    </source>
</evidence>
<organism evidence="1 2">
    <name type="scientific">Monopterus albus</name>
    <name type="common">Swamp eel</name>
    <dbReference type="NCBI Taxonomy" id="43700"/>
    <lineage>
        <taxon>Eukaryota</taxon>
        <taxon>Metazoa</taxon>
        <taxon>Chordata</taxon>
        <taxon>Craniata</taxon>
        <taxon>Vertebrata</taxon>
        <taxon>Euteleostomi</taxon>
        <taxon>Actinopterygii</taxon>
        <taxon>Neopterygii</taxon>
        <taxon>Teleostei</taxon>
        <taxon>Neoteleostei</taxon>
        <taxon>Acanthomorphata</taxon>
        <taxon>Anabantaria</taxon>
        <taxon>Synbranchiformes</taxon>
        <taxon>Synbranchidae</taxon>
        <taxon>Monopterus</taxon>
    </lineage>
</organism>
<proteinExistence type="predicted"/>
<keyword evidence="2" id="KW-1185">Reference proteome</keyword>
<dbReference type="Ensembl" id="ENSMALT00000010251.1">
    <property type="protein sequence ID" value="ENSMALP00000010038.1"/>
    <property type="gene ID" value="ENSMALG00000007151.1"/>
</dbReference>
<evidence type="ECO:0000313" key="2">
    <source>
        <dbReference type="Proteomes" id="UP000261600"/>
    </source>
</evidence>
<reference evidence="1" key="2">
    <citation type="submission" date="2025-09" db="UniProtKB">
        <authorList>
            <consortium name="Ensembl"/>
        </authorList>
    </citation>
    <scope>IDENTIFICATION</scope>
</reference>
<dbReference type="Proteomes" id="UP000261600">
    <property type="component" value="Unplaced"/>
</dbReference>
<protein>
    <submittedName>
        <fullName evidence="1">Uncharacterized protein</fullName>
    </submittedName>
</protein>
<name>A0A3Q3IWV4_MONAL</name>
<reference evidence="1" key="1">
    <citation type="submission" date="2025-08" db="UniProtKB">
        <authorList>
            <consortium name="Ensembl"/>
        </authorList>
    </citation>
    <scope>IDENTIFICATION</scope>
</reference>
<sequence>MLSEAKKKPRVAAKGLNESLELVNISHSCRTPPKKPLISKKATITAFLKFANAHLDT</sequence>
<accession>A0A3Q3IWV4</accession>